<dbReference type="InterPro" id="IPR014284">
    <property type="entry name" value="RNA_pol_sigma-70_dom"/>
</dbReference>
<sequence length="151" mass="16702">MTHDIYALALHGARNGLPAHTSGYVFAIARNHLIQQARRSQIVSIEFLANLEGVGAPPDLTMADRHIDARDELRRALAGLSALPPRCREVVRLRKVEGLTTRETADRLGVGIDAIEQQLTKGMRALTDFMLGGSGKVAWPSRQKRQVRRSE</sequence>
<gene>
    <name evidence="6" type="ORF">M529_14685</name>
</gene>
<evidence type="ECO:0000259" key="5">
    <source>
        <dbReference type="Pfam" id="PF08281"/>
    </source>
</evidence>
<dbReference type="GO" id="GO:0003677">
    <property type="term" value="F:DNA binding"/>
    <property type="evidence" value="ECO:0007669"/>
    <property type="project" value="UniProtKB-KW"/>
</dbReference>
<keyword evidence="3" id="KW-0238">DNA-binding</keyword>
<name>T0J3G7_9SPHN</name>
<dbReference type="Proteomes" id="UP000015523">
    <property type="component" value="Unassembled WGS sequence"/>
</dbReference>
<evidence type="ECO:0000313" key="7">
    <source>
        <dbReference type="Proteomes" id="UP000015523"/>
    </source>
</evidence>
<dbReference type="InterPro" id="IPR013249">
    <property type="entry name" value="RNA_pol_sigma70_r4_t2"/>
</dbReference>
<reference evidence="6 7" key="1">
    <citation type="journal article" date="2013" name="Genome Announc.">
        <title>Draft Genome Sequence of Sphingobium ummariense Strain RL-3, a Hexachlorocyclohexane-Degrading Bacterium.</title>
        <authorList>
            <person name="Kohli P."/>
            <person name="Dua A."/>
            <person name="Sangwan N."/>
            <person name="Oldach P."/>
            <person name="Khurana J.P."/>
            <person name="Lal R."/>
        </authorList>
    </citation>
    <scope>NUCLEOTIDE SEQUENCE [LARGE SCALE GENOMIC DNA]</scope>
    <source>
        <strain evidence="6 7">RL-3</strain>
    </source>
</reference>
<keyword evidence="1" id="KW-0805">Transcription regulation</keyword>
<evidence type="ECO:0000256" key="2">
    <source>
        <dbReference type="ARBA" id="ARBA00023082"/>
    </source>
</evidence>
<dbReference type="STRING" id="1346791.M529_14685"/>
<keyword evidence="7" id="KW-1185">Reference proteome</keyword>
<protein>
    <recommendedName>
        <fullName evidence="5">RNA polymerase sigma factor 70 region 4 type 2 domain-containing protein</fullName>
    </recommendedName>
</protein>
<feature type="domain" description="RNA polymerase sigma factor 70 region 4 type 2" evidence="5">
    <location>
        <begin position="77"/>
        <end position="126"/>
    </location>
</feature>
<proteinExistence type="predicted"/>
<dbReference type="GO" id="GO:0016987">
    <property type="term" value="F:sigma factor activity"/>
    <property type="evidence" value="ECO:0007669"/>
    <property type="project" value="UniProtKB-KW"/>
</dbReference>
<dbReference type="Pfam" id="PF08281">
    <property type="entry name" value="Sigma70_r4_2"/>
    <property type="match status" value="1"/>
</dbReference>
<dbReference type="GO" id="GO:0006352">
    <property type="term" value="P:DNA-templated transcription initiation"/>
    <property type="evidence" value="ECO:0007669"/>
    <property type="project" value="InterPro"/>
</dbReference>
<dbReference type="PANTHER" id="PTHR43133">
    <property type="entry name" value="RNA POLYMERASE ECF-TYPE SIGMA FACTO"/>
    <property type="match status" value="1"/>
</dbReference>
<evidence type="ECO:0000256" key="3">
    <source>
        <dbReference type="ARBA" id="ARBA00023125"/>
    </source>
</evidence>
<dbReference type="CDD" id="cd06171">
    <property type="entry name" value="Sigma70_r4"/>
    <property type="match status" value="1"/>
</dbReference>
<dbReference type="SUPFAM" id="SSF88659">
    <property type="entry name" value="Sigma3 and sigma4 domains of RNA polymerase sigma factors"/>
    <property type="match status" value="1"/>
</dbReference>
<accession>T0J3G7</accession>
<dbReference type="Gene3D" id="1.10.10.10">
    <property type="entry name" value="Winged helix-like DNA-binding domain superfamily/Winged helix DNA-binding domain"/>
    <property type="match status" value="1"/>
</dbReference>
<dbReference type="EMBL" id="AUWY01000101">
    <property type="protein sequence ID" value="EQB31392.1"/>
    <property type="molecule type" value="Genomic_DNA"/>
</dbReference>
<dbReference type="PANTHER" id="PTHR43133:SF8">
    <property type="entry name" value="RNA POLYMERASE SIGMA FACTOR HI_1459-RELATED"/>
    <property type="match status" value="1"/>
</dbReference>
<comment type="caution">
    <text evidence="6">The sequence shown here is derived from an EMBL/GenBank/DDBJ whole genome shotgun (WGS) entry which is preliminary data.</text>
</comment>
<dbReference type="eggNOG" id="COG1595">
    <property type="taxonomic scope" value="Bacteria"/>
</dbReference>
<organism evidence="6 7">
    <name type="scientific">Sphingobium ummariense RL-3</name>
    <dbReference type="NCBI Taxonomy" id="1346791"/>
    <lineage>
        <taxon>Bacteria</taxon>
        <taxon>Pseudomonadati</taxon>
        <taxon>Pseudomonadota</taxon>
        <taxon>Alphaproteobacteria</taxon>
        <taxon>Sphingomonadales</taxon>
        <taxon>Sphingomonadaceae</taxon>
        <taxon>Sphingobium</taxon>
    </lineage>
</organism>
<keyword evidence="2" id="KW-0731">Sigma factor</keyword>
<evidence type="ECO:0000256" key="1">
    <source>
        <dbReference type="ARBA" id="ARBA00023015"/>
    </source>
</evidence>
<dbReference type="AlphaFoldDB" id="T0J3G7"/>
<evidence type="ECO:0000313" key="6">
    <source>
        <dbReference type="EMBL" id="EQB31392.1"/>
    </source>
</evidence>
<dbReference type="InterPro" id="IPR039425">
    <property type="entry name" value="RNA_pol_sigma-70-like"/>
</dbReference>
<dbReference type="NCBIfam" id="TIGR02937">
    <property type="entry name" value="sigma70-ECF"/>
    <property type="match status" value="1"/>
</dbReference>
<keyword evidence="4" id="KW-0804">Transcription</keyword>
<dbReference type="InterPro" id="IPR036388">
    <property type="entry name" value="WH-like_DNA-bd_sf"/>
</dbReference>
<dbReference type="InterPro" id="IPR013324">
    <property type="entry name" value="RNA_pol_sigma_r3/r4-like"/>
</dbReference>
<evidence type="ECO:0000256" key="4">
    <source>
        <dbReference type="ARBA" id="ARBA00023163"/>
    </source>
</evidence>
<dbReference type="PATRIC" id="fig|1346791.3.peg.2825"/>